<dbReference type="PANTHER" id="PTHR43880:SF12">
    <property type="entry name" value="ALCOHOL DEHYDROGENASE CLASS-3"/>
    <property type="match status" value="1"/>
</dbReference>
<keyword evidence="4" id="KW-0520">NAD</keyword>
<dbReference type="Gene3D" id="3.40.50.720">
    <property type="entry name" value="NAD(P)-binding Rossmann-like Domain"/>
    <property type="match status" value="1"/>
</dbReference>
<dbReference type="InterPro" id="IPR020843">
    <property type="entry name" value="ER"/>
</dbReference>
<comment type="cofactor">
    <cofactor evidence="5">
        <name>Zn(2+)</name>
        <dbReference type="ChEBI" id="CHEBI:29105"/>
    </cofactor>
</comment>
<comment type="similarity">
    <text evidence="5">Belongs to the zinc-containing alcohol dehydrogenase family.</text>
</comment>
<dbReference type="InterPro" id="IPR036291">
    <property type="entry name" value="NAD(P)-bd_dom_sf"/>
</dbReference>
<accession>A0ABT5FHQ3</accession>
<evidence type="ECO:0000256" key="2">
    <source>
        <dbReference type="ARBA" id="ARBA00022833"/>
    </source>
</evidence>
<dbReference type="PANTHER" id="PTHR43880">
    <property type="entry name" value="ALCOHOL DEHYDROGENASE"/>
    <property type="match status" value="1"/>
</dbReference>
<dbReference type="EMBL" id="JAQOMS010000002">
    <property type="protein sequence ID" value="MDC2890724.1"/>
    <property type="molecule type" value="Genomic_DNA"/>
</dbReference>
<feature type="domain" description="Enoyl reductase (ER)" evidence="6">
    <location>
        <begin position="12"/>
        <end position="382"/>
    </location>
</feature>
<evidence type="ECO:0000313" key="8">
    <source>
        <dbReference type="Proteomes" id="UP001528411"/>
    </source>
</evidence>
<evidence type="ECO:0000256" key="1">
    <source>
        <dbReference type="ARBA" id="ARBA00022723"/>
    </source>
</evidence>
<dbReference type="InterPro" id="IPR011032">
    <property type="entry name" value="GroES-like_sf"/>
</dbReference>
<gene>
    <name evidence="7" type="ORF">PN838_20730</name>
</gene>
<organism evidence="7 8">
    <name type="scientific">Psychrosphaera algicola</name>
    <dbReference type="NCBI Taxonomy" id="3023714"/>
    <lineage>
        <taxon>Bacteria</taxon>
        <taxon>Pseudomonadati</taxon>
        <taxon>Pseudomonadota</taxon>
        <taxon>Gammaproteobacteria</taxon>
        <taxon>Alteromonadales</taxon>
        <taxon>Pseudoalteromonadaceae</taxon>
        <taxon>Psychrosphaera</taxon>
    </lineage>
</organism>
<dbReference type="Pfam" id="PF00107">
    <property type="entry name" value="ADH_zinc_N"/>
    <property type="match status" value="1"/>
</dbReference>
<proteinExistence type="inferred from homology"/>
<dbReference type="Proteomes" id="UP001528411">
    <property type="component" value="Unassembled WGS sequence"/>
</dbReference>
<protein>
    <submittedName>
        <fullName evidence="7">Alcohol dehydrogenase catalytic domain-containing protein</fullName>
    </submittedName>
</protein>
<dbReference type="RefSeq" id="WP_272181833.1">
    <property type="nucleotide sequence ID" value="NZ_JAQOMS010000002.1"/>
</dbReference>
<evidence type="ECO:0000256" key="3">
    <source>
        <dbReference type="ARBA" id="ARBA00023002"/>
    </source>
</evidence>
<dbReference type="Pfam" id="PF08240">
    <property type="entry name" value="ADH_N"/>
    <property type="match status" value="1"/>
</dbReference>
<keyword evidence="2 5" id="KW-0862">Zinc</keyword>
<dbReference type="InterPro" id="IPR013154">
    <property type="entry name" value="ADH-like_N"/>
</dbReference>
<name>A0ABT5FHQ3_9GAMM</name>
<dbReference type="SUPFAM" id="SSF51735">
    <property type="entry name" value="NAD(P)-binding Rossmann-fold domains"/>
    <property type="match status" value="1"/>
</dbReference>
<sequence>MIKQAKAIVSDGRGKYSLQTVEVGLPQSGEVRVKLYASGICHTDWDSIQNWDKTFIVGHEGAGVIESVGDDVVGLAIGDKVILNWAIPCGDCHQCQAGNLHICEVNSPVCGCGLSGHAALASTTLASQPIERSFHLGTMCEYTVVQAAAVVKVNPSQTAMTPNGNANSQVSGISFPAASIIGCGVMTGWGSVVNAAKVEVGSSVCVIGAGGVGLNCIQAAKQSGATTIIAIDINQQRIEQAKEFGATHGIVAHHQDIDFIDVRQAVRELTNGIGADYAFECTAIPALGSAPLALIKNAGTAVQVSGIEQRIDFDCELFEWDKIYINPLYGMCNPKRDFGKILALYEQGAMKLEELVTKTYTLEQAESGFDDLLNGRVAKGVFVIAEDQ</sequence>
<dbReference type="PROSITE" id="PS00059">
    <property type="entry name" value="ADH_ZINC"/>
    <property type="match status" value="1"/>
</dbReference>
<keyword evidence="3" id="KW-0560">Oxidoreductase</keyword>
<evidence type="ECO:0000259" key="6">
    <source>
        <dbReference type="SMART" id="SM00829"/>
    </source>
</evidence>
<reference evidence="7 8" key="1">
    <citation type="submission" date="2023-01" db="EMBL/GenBank/DDBJ databases">
        <title>Psychrosphaera sp. nov., isolated from marine algae.</title>
        <authorList>
            <person name="Bayburt H."/>
            <person name="Choi B.J."/>
            <person name="Kim J.M."/>
            <person name="Choi D.G."/>
            <person name="Jeon C.O."/>
        </authorList>
    </citation>
    <scope>NUCLEOTIDE SEQUENCE [LARGE SCALE GENOMIC DNA]</scope>
    <source>
        <strain evidence="7 8">G1-22</strain>
    </source>
</reference>
<dbReference type="SUPFAM" id="SSF50129">
    <property type="entry name" value="GroES-like"/>
    <property type="match status" value="1"/>
</dbReference>
<evidence type="ECO:0000256" key="4">
    <source>
        <dbReference type="ARBA" id="ARBA00023027"/>
    </source>
</evidence>
<keyword evidence="8" id="KW-1185">Reference proteome</keyword>
<comment type="caution">
    <text evidence="7">The sequence shown here is derived from an EMBL/GenBank/DDBJ whole genome shotgun (WGS) entry which is preliminary data.</text>
</comment>
<evidence type="ECO:0000256" key="5">
    <source>
        <dbReference type="RuleBase" id="RU361277"/>
    </source>
</evidence>
<dbReference type="Gene3D" id="3.90.180.10">
    <property type="entry name" value="Medium-chain alcohol dehydrogenases, catalytic domain"/>
    <property type="match status" value="1"/>
</dbReference>
<evidence type="ECO:0000313" key="7">
    <source>
        <dbReference type="EMBL" id="MDC2890724.1"/>
    </source>
</evidence>
<keyword evidence="1 5" id="KW-0479">Metal-binding</keyword>
<dbReference type="InterPro" id="IPR013149">
    <property type="entry name" value="ADH-like_C"/>
</dbReference>
<dbReference type="SMART" id="SM00829">
    <property type="entry name" value="PKS_ER"/>
    <property type="match status" value="1"/>
</dbReference>
<dbReference type="InterPro" id="IPR002328">
    <property type="entry name" value="ADH_Zn_CS"/>
</dbReference>